<organism evidence="11 12">
    <name type="scientific">Pseudomonas mangiferae</name>
    <dbReference type="NCBI Taxonomy" id="2593654"/>
    <lineage>
        <taxon>Bacteria</taxon>
        <taxon>Pseudomonadati</taxon>
        <taxon>Pseudomonadota</taxon>
        <taxon>Gammaproteobacteria</taxon>
        <taxon>Pseudomonadales</taxon>
        <taxon>Pseudomonadaceae</taxon>
        <taxon>Pseudomonas</taxon>
    </lineage>
</organism>
<dbReference type="GO" id="GO:0043190">
    <property type="term" value="C:ATP-binding cassette (ABC) transporter complex"/>
    <property type="evidence" value="ECO:0007669"/>
    <property type="project" value="InterPro"/>
</dbReference>
<evidence type="ECO:0000256" key="2">
    <source>
        <dbReference type="ARBA" id="ARBA00010072"/>
    </source>
</evidence>
<dbReference type="EMBL" id="VJOY01000006">
    <property type="protein sequence ID" value="TRX74840.1"/>
    <property type="molecule type" value="Genomic_DNA"/>
</dbReference>
<dbReference type="InterPro" id="IPR000515">
    <property type="entry name" value="MetI-like"/>
</dbReference>
<dbReference type="AlphaFoldDB" id="A0A553GZC9"/>
<keyword evidence="4" id="KW-1003">Cell membrane</keyword>
<feature type="transmembrane region" description="Helical" evidence="9">
    <location>
        <begin position="144"/>
        <end position="169"/>
    </location>
</feature>
<evidence type="ECO:0000313" key="12">
    <source>
        <dbReference type="Proteomes" id="UP000315235"/>
    </source>
</evidence>
<sequence>MSAVLDNLPIYVTGLAWTLLLTLIAGSVSLLAGTLLAAARISPVPLLRAGGALYVHVLRNTPITIVFFFAAFVLPQLGISLSYFTFAVIALSLYYTAFFCEAVRAGINAVSPGQAEAARAIGLGFGQTLCHVILPQALRSVVPPLINVLIALIKSTAVASAFGVAELLSNAEALANAESNAVLWVLGATCLFYLLLTVPAGLLASYLEAKLVFNS</sequence>
<dbReference type="OrthoDB" id="6580405at2"/>
<keyword evidence="3 9" id="KW-0813">Transport</keyword>
<dbReference type="Pfam" id="PF00528">
    <property type="entry name" value="BPD_transp_1"/>
    <property type="match status" value="1"/>
</dbReference>
<comment type="similarity">
    <text evidence="2">Belongs to the binding-protein-dependent transport system permease family. HisMQ subfamily.</text>
</comment>
<dbReference type="Gene3D" id="1.10.3720.10">
    <property type="entry name" value="MetI-like"/>
    <property type="match status" value="1"/>
</dbReference>
<dbReference type="GO" id="GO:0022857">
    <property type="term" value="F:transmembrane transporter activity"/>
    <property type="evidence" value="ECO:0007669"/>
    <property type="project" value="InterPro"/>
</dbReference>
<evidence type="ECO:0000259" key="10">
    <source>
        <dbReference type="PROSITE" id="PS50928"/>
    </source>
</evidence>
<keyword evidence="8 9" id="KW-0472">Membrane</keyword>
<reference evidence="11 12" key="1">
    <citation type="submission" date="2019-07" db="EMBL/GenBank/DDBJ databases">
        <title>Pseudomonas mangiferae sp. nov., isolated from bark of mango tree in Thailand.</title>
        <authorList>
            <person name="Srisuk N."/>
            <person name="Anurat P."/>
        </authorList>
    </citation>
    <scope>NUCLEOTIDE SEQUENCE [LARGE SCALE GENOMIC DNA]</scope>
    <source>
        <strain evidence="11 12">DMKU_BBB3-04</strain>
    </source>
</reference>
<accession>A0A553GZC9</accession>
<feature type="transmembrane region" description="Helical" evidence="9">
    <location>
        <begin position="181"/>
        <end position="207"/>
    </location>
</feature>
<dbReference type="InterPro" id="IPR035906">
    <property type="entry name" value="MetI-like_sf"/>
</dbReference>
<protein>
    <submittedName>
        <fullName evidence="11">Amino acid ABC transporter permease</fullName>
    </submittedName>
</protein>
<gene>
    <name evidence="11" type="ORF">FM069_09930</name>
</gene>
<evidence type="ECO:0000256" key="4">
    <source>
        <dbReference type="ARBA" id="ARBA00022475"/>
    </source>
</evidence>
<evidence type="ECO:0000256" key="8">
    <source>
        <dbReference type="ARBA" id="ARBA00023136"/>
    </source>
</evidence>
<name>A0A553GZC9_9PSED</name>
<dbReference type="GO" id="GO:0006865">
    <property type="term" value="P:amino acid transport"/>
    <property type="evidence" value="ECO:0007669"/>
    <property type="project" value="UniProtKB-KW"/>
</dbReference>
<evidence type="ECO:0000256" key="9">
    <source>
        <dbReference type="RuleBase" id="RU363032"/>
    </source>
</evidence>
<dbReference type="PANTHER" id="PTHR30614:SF37">
    <property type="entry name" value="AMINO-ACID ABC TRANSPORTER PERMEASE PROTEIN YHDX-RELATED"/>
    <property type="match status" value="1"/>
</dbReference>
<comment type="caution">
    <text evidence="11">The sequence shown here is derived from an EMBL/GenBank/DDBJ whole genome shotgun (WGS) entry which is preliminary data.</text>
</comment>
<evidence type="ECO:0000256" key="1">
    <source>
        <dbReference type="ARBA" id="ARBA00004429"/>
    </source>
</evidence>
<evidence type="ECO:0000313" key="11">
    <source>
        <dbReference type="EMBL" id="TRX74840.1"/>
    </source>
</evidence>
<dbReference type="RefSeq" id="WP_143488142.1">
    <property type="nucleotide sequence ID" value="NZ_VJOY01000006.1"/>
</dbReference>
<evidence type="ECO:0000256" key="7">
    <source>
        <dbReference type="ARBA" id="ARBA00022989"/>
    </source>
</evidence>
<dbReference type="PROSITE" id="PS50928">
    <property type="entry name" value="ABC_TM1"/>
    <property type="match status" value="1"/>
</dbReference>
<feature type="transmembrane region" description="Helical" evidence="9">
    <location>
        <begin position="80"/>
        <end position="100"/>
    </location>
</feature>
<keyword evidence="12" id="KW-1185">Reference proteome</keyword>
<evidence type="ECO:0000256" key="3">
    <source>
        <dbReference type="ARBA" id="ARBA00022448"/>
    </source>
</evidence>
<dbReference type="NCBIfam" id="TIGR01726">
    <property type="entry name" value="HEQRo_perm_3TM"/>
    <property type="match status" value="1"/>
</dbReference>
<proteinExistence type="inferred from homology"/>
<feature type="transmembrane region" description="Helical" evidence="9">
    <location>
        <begin position="51"/>
        <end position="74"/>
    </location>
</feature>
<feature type="domain" description="ABC transmembrane type-1" evidence="10">
    <location>
        <begin position="15"/>
        <end position="204"/>
    </location>
</feature>
<dbReference type="InterPro" id="IPR010065">
    <property type="entry name" value="AA_ABC_transptr_permease_3TM"/>
</dbReference>
<evidence type="ECO:0000256" key="6">
    <source>
        <dbReference type="ARBA" id="ARBA00022970"/>
    </source>
</evidence>
<evidence type="ECO:0000256" key="5">
    <source>
        <dbReference type="ARBA" id="ARBA00022692"/>
    </source>
</evidence>
<keyword evidence="5 9" id="KW-0812">Transmembrane</keyword>
<dbReference type="PANTHER" id="PTHR30614">
    <property type="entry name" value="MEMBRANE COMPONENT OF AMINO ACID ABC TRANSPORTER"/>
    <property type="match status" value="1"/>
</dbReference>
<feature type="transmembrane region" description="Helical" evidence="9">
    <location>
        <begin position="15"/>
        <end position="39"/>
    </location>
</feature>
<dbReference type="Proteomes" id="UP000315235">
    <property type="component" value="Unassembled WGS sequence"/>
</dbReference>
<dbReference type="InterPro" id="IPR043429">
    <property type="entry name" value="ArtM/GltK/GlnP/TcyL/YhdX-like"/>
</dbReference>
<keyword evidence="6" id="KW-0029">Amino-acid transport</keyword>
<keyword evidence="7 9" id="KW-1133">Transmembrane helix</keyword>
<dbReference type="CDD" id="cd06261">
    <property type="entry name" value="TM_PBP2"/>
    <property type="match status" value="1"/>
</dbReference>
<comment type="subcellular location">
    <subcellularLocation>
        <location evidence="1">Cell inner membrane</location>
        <topology evidence="1">Multi-pass membrane protein</topology>
    </subcellularLocation>
    <subcellularLocation>
        <location evidence="9">Cell membrane</location>
        <topology evidence="9">Multi-pass membrane protein</topology>
    </subcellularLocation>
</comment>
<dbReference type="SUPFAM" id="SSF161098">
    <property type="entry name" value="MetI-like"/>
    <property type="match status" value="1"/>
</dbReference>